<name>A0ABW4GA06_9ACTN</name>
<evidence type="ECO:0000313" key="3">
    <source>
        <dbReference type="Proteomes" id="UP001597097"/>
    </source>
</evidence>
<dbReference type="GO" id="GO:0016787">
    <property type="term" value="F:hydrolase activity"/>
    <property type="evidence" value="ECO:0007669"/>
    <property type="project" value="UniProtKB-KW"/>
</dbReference>
<dbReference type="PANTHER" id="PTHR37469:SF2">
    <property type="entry name" value="CELLOBIONIC ACID PHOSPHORYLASE"/>
    <property type="match status" value="1"/>
</dbReference>
<keyword evidence="3" id="KW-1185">Reference proteome</keyword>
<protein>
    <submittedName>
        <fullName evidence="2">GH36-type glycosyl hydrolase domain-containing protein</fullName>
    </submittedName>
</protein>
<comment type="caution">
    <text evidence="2">The sequence shown here is derived from an EMBL/GenBank/DDBJ whole genome shotgun (WGS) entry which is preliminary data.</text>
</comment>
<dbReference type="PANTHER" id="PTHR37469">
    <property type="entry name" value="CELLOBIONIC ACID PHOSPHORYLASE-RELATED"/>
    <property type="match status" value="1"/>
</dbReference>
<organism evidence="2 3">
    <name type="scientific">Nonomuraea guangzhouensis</name>
    <dbReference type="NCBI Taxonomy" id="1291555"/>
    <lineage>
        <taxon>Bacteria</taxon>
        <taxon>Bacillati</taxon>
        <taxon>Actinomycetota</taxon>
        <taxon>Actinomycetes</taxon>
        <taxon>Streptosporangiales</taxon>
        <taxon>Streptosporangiaceae</taxon>
        <taxon>Nonomuraea</taxon>
    </lineage>
</organism>
<proteinExistence type="predicted"/>
<dbReference type="Pfam" id="PF17167">
    <property type="entry name" value="Glyco_hydro_94"/>
    <property type="match status" value="1"/>
</dbReference>
<dbReference type="RefSeq" id="WP_219533146.1">
    <property type="nucleotide sequence ID" value="NZ_JAHKRM010000016.1"/>
</dbReference>
<feature type="domain" description="Glycosyl hydrolase 94 catalytic" evidence="1">
    <location>
        <begin position="355"/>
        <end position="552"/>
    </location>
</feature>
<dbReference type="Proteomes" id="UP001597097">
    <property type="component" value="Unassembled WGS sequence"/>
</dbReference>
<dbReference type="InterPro" id="IPR033432">
    <property type="entry name" value="GH94_catalytic"/>
</dbReference>
<sequence>MSAFGEWTTAYGLPAFAYTMDQERDPRAEWDPVLDPLTRRHFLHVGNRRITLVTDNYGLSDLFDEHTGLLWLTRGTGVTRAGTLSTDISGSERIFGPTFSIVRVADDRVTLERTVLCPEGEWPWVLIRLRVRNLLDEPVRLELTEEWTPAAARVELITGAKPAEDPGLELELIGGARTGSGHLNVPLDLAAGEERLLELRYGLLDGGTAAPPSSGVPASGGWTDGKANGWAGEAAGVFDRSLAALRDRLPKAVAARAPEAAREVPWHAALLTGASCADGVLGGHTLDQGSCYSFRHGFNGAARDPLQHALPLVYIEPDLALSVLRNTCAWGGPDGDLPYALGPDKQPWTDLFRPSDQNLWALWLAAEYLSATDDLAAFADAVPYHPVHGATPVPLGENLRRQFRFLTDVVGRGEHGHLRILNADWNDMAITESGVDREVMISHGESVLNSAMAAWVLPRYATLAERLGDHATAAEARKLGEELRDLVAGEWNGRWYRRAYGPGAVVGEDDMWLEVQPWAILSGAAAPERAVDLLHTIERTSAADSPLGARLRWPDRGAYGPGGVGTIWYAINMTLIWAAAEHVPELGWQWWRQMSLAAHTAAYPDVWEGTLSGPDAYLAPETERPGRTWDLAEVGVAMQAYPVANLHSHSQPLLAYLRLLGVEPFRPAKAPDDAGFESRVLRIGS</sequence>
<dbReference type="EMBL" id="JBHUCM010000016">
    <property type="protein sequence ID" value="MFD1539284.1"/>
    <property type="molecule type" value="Genomic_DNA"/>
</dbReference>
<gene>
    <name evidence="2" type="ORF">ACFSJ0_19660</name>
</gene>
<reference evidence="3" key="1">
    <citation type="journal article" date="2019" name="Int. J. Syst. Evol. Microbiol.">
        <title>The Global Catalogue of Microorganisms (GCM) 10K type strain sequencing project: providing services to taxonomists for standard genome sequencing and annotation.</title>
        <authorList>
            <consortium name="The Broad Institute Genomics Platform"/>
            <consortium name="The Broad Institute Genome Sequencing Center for Infectious Disease"/>
            <person name="Wu L."/>
            <person name="Ma J."/>
        </authorList>
    </citation>
    <scope>NUCLEOTIDE SEQUENCE [LARGE SCALE GENOMIC DNA]</scope>
    <source>
        <strain evidence="3">CGMCC 1.15399</strain>
    </source>
</reference>
<keyword evidence="2" id="KW-0378">Hydrolase</keyword>
<evidence type="ECO:0000259" key="1">
    <source>
        <dbReference type="Pfam" id="PF17167"/>
    </source>
</evidence>
<evidence type="ECO:0000313" key="2">
    <source>
        <dbReference type="EMBL" id="MFD1539284.1"/>
    </source>
</evidence>
<accession>A0ABW4GA06</accession>
<dbReference type="InterPro" id="IPR052047">
    <property type="entry name" value="GH94_Enzymes"/>
</dbReference>